<evidence type="ECO:0000256" key="3">
    <source>
        <dbReference type="ARBA" id="ARBA00022475"/>
    </source>
</evidence>
<dbReference type="InterPro" id="IPR036259">
    <property type="entry name" value="MFS_trans_sf"/>
</dbReference>
<evidence type="ECO:0000256" key="4">
    <source>
        <dbReference type="ARBA" id="ARBA00022692"/>
    </source>
</evidence>
<protein>
    <recommendedName>
        <fullName evidence="8">Major facilitator superfamily (MFS) profile domain-containing protein</fullName>
    </recommendedName>
</protein>
<keyword evidence="2" id="KW-0813">Transport</keyword>
<name>A0ABM8II18_9FIRM</name>
<dbReference type="Pfam" id="PF07690">
    <property type="entry name" value="MFS_1"/>
    <property type="match status" value="1"/>
</dbReference>
<dbReference type="RefSeq" id="WP_161831387.1">
    <property type="nucleotide sequence ID" value="NZ_AP028127.1"/>
</dbReference>
<dbReference type="PROSITE" id="PS50850">
    <property type="entry name" value="MFS"/>
    <property type="match status" value="1"/>
</dbReference>
<dbReference type="InterPro" id="IPR020846">
    <property type="entry name" value="MFS_dom"/>
</dbReference>
<keyword evidence="5 7" id="KW-1133">Transmembrane helix</keyword>
<feature type="transmembrane region" description="Helical" evidence="7">
    <location>
        <begin position="230"/>
        <end position="247"/>
    </location>
</feature>
<dbReference type="Gene3D" id="1.20.1250.20">
    <property type="entry name" value="MFS general substrate transporter like domains"/>
    <property type="match status" value="1"/>
</dbReference>
<comment type="subcellular location">
    <subcellularLocation>
        <location evidence="1">Cell membrane</location>
        <topology evidence="1">Multi-pass membrane protein</topology>
    </subcellularLocation>
</comment>
<evidence type="ECO:0000256" key="1">
    <source>
        <dbReference type="ARBA" id="ARBA00004651"/>
    </source>
</evidence>
<accession>A0ABM8II18</accession>
<evidence type="ECO:0000256" key="7">
    <source>
        <dbReference type="SAM" id="Phobius"/>
    </source>
</evidence>
<feature type="transmembrane region" description="Helical" evidence="7">
    <location>
        <begin position="259"/>
        <end position="276"/>
    </location>
</feature>
<feature type="transmembrane region" description="Helical" evidence="7">
    <location>
        <begin position="195"/>
        <end position="218"/>
    </location>
</feature>
<evidence type="ECO:0000256" key="2">
    <source>
        <dbReference type="ARBA" id="ARBA00022448"/>
    </source>
</evidence>
<feature type="transmembrane region" description="Helical" evidence="7">
    <location>
        <begin position="17"/>
        <end position="35"/>
    </location>
</feature>
<dbReference type="EMBL" id="AP028127">
    <property type="protein sequence ID" value="BEH90879.1"/>
    <property type="molecule type" value="Genomic_DNA"/>
</dbReference>
<proteinExistence type="predicted"/>
<feature type="domain" description="Major facilitator superfamily (MFS) profile" evidence="8">
    <location>
        <begin position="1"/>
        <end position="309"/>
    </location>
</feature>
<dbReference type="SUPFAM" id="SSF103473">
    <property type="entry name" value="MFS general substrate transporter"/>
    <property type="match status" value="1"/>
</dbReference>
<feature type="transmembrane region" description="Helical" evidence="7">
    <location>
        <begin position="47"/>
        <end position="68"/>
    </location>
</feature>
<feature type="transmembrane region" description="Helical" evidence="7">
    <location>
        <begin position="282"/>
        <end position="300"/>
    </location>
</feature>
<reference evidence="9" key="1">
    <citation type="journal article" date="2024" name="Int. J. Syst. Evol. Microbiol.">
        <title>Turicibacter faecis sp. nov., isolated from faeces of heart failure mouse model.</title>
        <authorList>
            <person name="Imamura Y."/>
            <person name="Motooka D."/>
            <person name="Nakajima Y."/>
            <person name="Ito S."/>
            <person name="Kitakaze M."/>
            <person name="Iida T."/>
            <person name="Nakamura S."/>
        </authorList>
    </citation>
    <scope>NUCLEOTIDE SEQUENCE</scope>
    <source>
        <strain evidence="9">TC023</strain>
    </source>
</reference>
<dbReference type="Proteomes" id="UP001432099">
    <property type="component" value="Chromosome"/>
</dbReference>
<dbReference type="PANTHER" id="PTHR23513">
    <property type="entry name" value="INTEGRAL MEMBRANE EFFLUX PROTEIN-RELATED"/>
    <property type="match status" value="1"/>
</dbReference>
<gene>
    <name evidence="9" type="ORF">T23_09810</name>
</gene>
<dbReference type="InterPro" id="IPR011701">
    <property type="entry name" value="MFS"/>
</dbReference>
<sequence length="309" mass="33494">MIPIVGLKVLQLTTSEISFATMLFSLGYLLFSYVLGRLADRFGKKRLILIALGVASFLLILCSLSIGVDSFFKWEYFLIVLGMGVAVVSKETTMGAWIPELFSRNEWLKVNGGIQGTKSVANLVGPLLGGMMVSSFQVPVSLLILSVLLIVGMGMLSTIKSVEREEVKINEGTEPFSTHFFSRVKLALREPSLRAVLLTTATLNLAMSLYQTILLLYLMTSLNLGESLSGFVLSISGIGAILGAVLSRRFIQVVGLNRTMFLMPLLGGIGVLLIALPLGKAWMFLLVMGQSLSLFARSVGSTAERRCGN</sequence>
<evidence type="ECO:0000256" key="6">
    <source>
        <dbReference type="ARBA" id="ARBA00023136"/>
    </source>
</evidence>
<evidence type="ECO:0000259" key="8">
    <source>
        <dbReference type="PROSITE" id="PS50850"/>
    </source>
</evidence>
<keyword evidence="3" id="KW-1003">Cell membrane</keyword>
<evidence type="ECO:0000256" key="5">
    <source>
        <dbReference type="ARBA" id="ARBA00022989"/>
    </source>
</evidence>
<evidence type="ECO:0000313" key="9">
    <source>
        <dbReference type="EMBL" id="BEH90879.1"/>
    </source>
</evidence>
<organism evidence="9 10">
    <name type="scientific">Turicibacter faecis</name>
    <dbReference type="NCBI Taxonomy" id="2963365"/>
    <lineage>
        <taxon>Bacteria</taxon>
        <taxon>Bacillati</taxon>
        <taxon>Bacillota</taxon>
        <taxon>Erysipelotrichia</taxon>
        <taxon>Erysipelotrichales</taxon>
        <taxon>Turicibacteraceae</taxon>
        <taxon>Turicibacter</taxon>
    </lineage>
</organism>
<keyword evidence="4 7" id="KW-0812">Transmembrane</keyword>
<dbReference type="PANTHER" id="PTHR23513:SF6">
    <property type="entry name" value="MAJOR FACILITATOR SUPERFAMILY ASSOCIATED DOMAIN-CONTAINING PROTEIN"/>
    <property type="match status" value="1"/>
</dbReference>
<feature type="transmembrane region" description="Helical" evidence="7">
    <location>
        <begin position="142"/>
        <end position="159"/>
    </location>
</feature>
<keyword evidence="6 7" id="KW-0472">Membrane</keyword>
<keyword evidence="10" id="KW-1185">Reference proteome</keyword>
<evidence type="ECO:0000313" key="10">
    <source>
        <dbReference type="Proteomes" id="UP001432099"/>
    </source>
</evidence>